<name>A0A0K8QNH1_9GAMM</name>
<evidence type="ECO:0000259" key="1">
    <source>
        <dbReference type="PROSITE" id="PS51186"/>
    </source>
</evidence>
<keyword evidence="4" id="KW-1185">Reference proteome</keyword>
<accession>A0A0K8QNH1</accession>
<dbReference type="Pfam" id="PF00583">
    <property type="entry name" value="Acetyltransf_1"/>
    <property type="match status" value="1"/>
</dbReference>
<evidence type="ECO:0000313" key="3">
    <source>
        <dbReference type="EMBL" id="GAP65972.1"/>
    </source>
</evidence>
<gene>
    <name evidence="2" type="ORF">MBSD_1094</name>
    <name evidence="3" type="ORF">MBSD_n1274</name>
</gene>
<dbReference type="PROSITE" id="PS51186">
    <property type="entry name" value="GNAT"/>
    <property type="match status" value="1"/>
</dbReference>
<reference evidence="2" key="1">
    <citation type="submission" date="2015-03" db="EMBL/GenBank/DDBJ databases">
        <title>Draft genome sequence of Mizugakiibacter sediminis skMP5.</title>
        <authorList>
            <person name="Watanabe T."/>
            <person name="Kojima H."/>
            <person name="Fukui M."/>
        </authorList>
    </citation>
    <scope>NUCLEOTIDE SEQUENCE</scope>
    <source>
        <strain evidence="2">SkMP5</strain>
    </source>
</reference>
<dbReference type="CDD" id="cd04301">
    <property type="entry name" value="NAT_SF"/>
    <property type="match status" value="1"/>
</dbReference>
<dbReference type="Gene3D" id="3.40.630.30">
    <property type="match status" value="1"/>
</dbReference>
<dbReference type="AlphaFoldDB" id="A0A0K8QNH1"/>
<dbReference type="Proteomes" id="UP000253740">
    <property type="component" value="Unassembled WGS sequence"/>
</dbReference>
<dbReference type="InterPro" id="IPR016181">
    <property type="entry name" value="Acyl_CoA_acyltransferase"/>
</dbReference>
<keyword evidence="2" id="KW-0808">Transferase</keyword>
<protein>
    <submittedName>
        <fullName evidence="2">GNAT family acetyltransferase</fullName>
    </submittedName>
</protein>
<sequence>MQIAAPLGYRGAMEIRTFAGAAVAPHLDAVAALRIAVFRDWPYLYDGDAAYEATYLATYARSPRSLFVLAFDGARVVGASTGIPLADETEAFQRPFRARGIPLGDVFYFGESVLLPAYRGRGIGHAFFDAREDWARKLGGFALTAFCAVERAAADPRRPAGYRPNDAFWNKRGYVRQDDMFCELEWKEVGAEAPVPHRLRFWLRPLEGAA</sequence>
<dbReference type="EMBL" id="DF952378">
    <property type="protein sequence ID" value="GAN44559.1"/>
    <property type="molecule type" value="Genomic_DNA"/>
</dbReference>
<dbReference type="SUPFAM" id="SSF55729">
    <property type="entry name" value="Acyl-CoA N-acyltransferases (Nat)"/>
    <property type="match status" value="1"/>
</dbReference>
<dbReference type="EMBL" id="DF970179">
    <property type="protein sequence ID" value="GAP65972.1"/>
    <property type="molecule type" value="Genomic_DNA"/>
</dbReference>
<feature type="domain" description="N-acetyltransferase" evidence="1">
    <location>
        <begin position="13"/>
        <end position="185"/>
    </location>
</feature>
<dbReference type="STRING" id="1475481.GCA_000953855_01291"/>
<proteinExistence type="predicted"/>
<reference evidence="3" key="2">
    <citation type="submission" date="2015-08" db="EMBL/GenBank/DDBJ databases">
        <title>Complete DNA Sequence of Pseudomonas syringae pv. actinidiae, the Causal Agent of Kiwifruit Canker Disease.</title>
        <authorList>
            <person name="Rikkerink E.H.A."/>
            <person name="Fineran P.C."/>
        </authorList>
    </citation>
    <scope>NUCLEOTIDE SEQUENCE</scope>
    <source>
        <strain evidence="3">SkMP5</strain>
    </source>
</reference>
<evidence type="ECO:0000313" key="2">
    <source>
        <dbReference type="EMBL" id="GAN44559.1"/>
    </source>
</evidence>
<dbReference type="HOGENOM" id="CLU_120432_0_0_6"/>
<organism evidence="3">
    <name type="scientific">Mizugakiibacter sediminis</name>
    <dbReference type="NCBI Taxonomy" id="1475481"/>
    <lineage>
        <taxon>Bacteria</taxon>
        <taxon>Pseudomonadati</taxon>
        <taxon>Pseudomonadota</taxon>
        <taxon>Gammaproteobacteria</taxon>
        <taxon>Lysobacterales</taxon>
        <taxon>Rhodanobacteraceae</taxon>
        <taxon>Mizugakiibacter</taxon>
    </lineage>
</organism>
<dbReference type="GO" id="GO:0016747">
    <property type="term" value="F:acyltransferase activity, transferring groups other than amino-acyl groups"/>
    <property type="evidence" value="ECO:0007669"/>
    <property type="project" value="InterPro"/>
</dbReference>
<evidence type="ECO:0000313" key="4">
    <source>
        <dbReference type="Proteomes" id="UP000253740"/>
    </source>
</evidence>
<dbReference type="InterPro" id="IPR000182">
    <property type="entry name" value="GNAT_dom"/>
</dbReference>